<dbReference type="AlphaFoldDB" id="A0A1J1IAW7"/>
<dbReference type="EMBL" id="CVRI01000047">
    <property type="protein sequence ID" value="CRK97384.1"/>
    <property type="molecule type" value="Genomic_DNA"/>
</dbReference>
<accession>A0A1J1IAW7</accession>
<keyword evidence="2" id="KW-1185">Reference proteome</keyword>
<name>A0A1J1IAW7_9DIPT</name>
<organism evidence="1 2">
    <name type="scientific">Clunio marinus</name>
    <dbReference type="NCBI Taxonomy" id="568069"/>
    <lineage>
        <taxon>Eukaryota</taxon>
        <taxon>Metazoa</taxon>
        <taxon>Ecdysozoa</taxon>
        <taxon>Arthropoda</taxon>
        <taxon>Hexapoda</taxon>
        <taxon>Insecta</taxon>
        <taxon>Pterygota</taxon>
        <taxon>Neoptera</taxon>
        <taxon>Endopterygota</taxon>
        <taxon>Diptera</taxon>
        <taxon>Nematocera</taxon>
        <taxon>Chironomoidea</taxon>
        <taxon>Chironomidae</taxon>
        <taxon>Clunio</taxon>
    </lineage>
</organism>
<reference evidence="1 2" key="1">
    <citation type="submission" date="2015-04" db="EMBL/GenBank/DDBJ databases">
        <authorList>
            <person name="Syromyatnikov M.Y."/>
            <person name="Popov V.N."/>
        </authorList>
    </citation>
    <scope>NUCLEOTIDE SEQUENCE [LARGE SCALE GENOMIC DNA]</scope>
</reference>
<evidence type="ECO:0000313" key="1">
    <source>
        <dbReference type="EMBL" id="CRK97384.1"/>
    </source>
</evidence>
<dbReference type="Proteomes" id="UP000183832">
    <property type="component" value="Unassembled WGS sequence"/>
</dbReference>
<gene>
    <name evidence="1" type="ORF">CLUMA_CG010774</name>
</gene>
<protein>
    <submittedName>
        <fullName evidence="1">CLUMA_CG010774, isoform A</fullName>
    </submittedName>
</protein>
<sequence>MKSFNSVCQNVIKSDLKALIHFTKSQGNLHSSSSQSDKSIAIALKISTKTFSHPQKHDGNQIFCLLKDLSKKAEESFILVLLSSQDRGEL</sequence>
<evidence type="ECO:0000313" key="2">
    <source>
        <dbReference type="Proteomes" id="UP000183832"/>
    </source>
</evidence>
<proteinExistence type="predicted"/>